<accession>A0A096BYW4</accession>
<sequence>MNYRLSWEPSNTKGFILASTIMAAIISFLLIGVICLCASHSIQYIEQVQSSLETMADGRYTRLFIGNRIRFSNEPSVVDSDHSMVSIGKKGYWRFKKDGWILARVMSNGVLQPISGTAVANEVTNTYVTKNNNEFVFSKNNEGIQLSWQIQRKNPYDDEADSYIMGTYSVKEIILPDYYWFRSVLNRNE</sequence>
<keyword evidence="1" id="KW-0812">Transmembrane</keyword>
<evidence type="ECO:0000313" key="2">
    <source>
        <dbReference type="EMBL" id="KGF47942.1"/>
    </source>
</evidence>
<dbReference type="Proteomes" id="UP000029628">
    <property type="component" value="Unassembled WGS sequence"/>
</dbReference>
<dbReference type="AlphaFoldDB" id="A0A096BYW4"/>
<reference evidence="2 3" key="1">
    <citation type="submission" date="2014-07" db="EMBL/GenBank/DDBJ databases">
        <authorList>
            <person name="McCorrison J."/>
            <person name="Sanka R."/>
            <person name="Torralba M."/>
            <person name="Gillis M."/>
            <person name="Haft D.H."/>
            <person name="Methe B."/>
            <person name="Sutton G."/>
            <person name="Nelson K.E."/>
        </authorList>
    </citation>
    <scope>NUCLEOTIDE SEQUENCE [LARGE SCALE GENOMIC DNA]</scope>
    <source>
        <strain evidence="2 3">DNF00314</strain>
    </source>
</reference>
<name>A0A096BYW4_9FIRM</name>
<evidence type="ECO:0000256" key="1">
    <source>
        <dbReference type="SAM" id="Phobius"/>
    </source>
</evidence>
<dbReference type="EMBL" id="JRNT01000006">
    <property type="protein sequence ID" value="KGF47942.1"/>
    <property type="molecule type" value="Genomic_DNA"/>
</dbReference>
<keyword evidence="3" id="KW-1185">Reference proteome</keyword>
<protein>
    <submittedName>
        <fullName evidence="2">Uncharacterized protein</fullName>
    </submittedName>
</protein>
<evidence type="ECO:0000313" key="3">
    <source>
        <dbReference type="Proteomes" id="UP000029628"/>
    </source>
</evidence>
<gene>
    <name evidence="2" type="ORF">HMPREF0872_02305</name>
</gene>
<keyword evidence="1" id="KW-1133">Transmembrane helix</keyword>
<organism evidence="2 3">
    <name type="scientific">Veillonella montpellierensis DNF00314</name>
    <dbReference type="NCBI Taxonomy" id="1401067"/>
    <lineage>
        <taxon>Bacteria</taxon>
        <taxon>Bacillati</taxon>
        <taxon>Bacillota</taxon>
        <taxon>Negativicutes</taxon>
        <taxon>Veillonellales</taxon>
        <taxon>Veillonellaceae</taxon>
        <taxon>Veillonella</taxon>
    </lineage>
</organism>
<comment type="caution">
    <text evidence="2">The sequence shown here is derived from an EMBL/GenBank/DDBJ whole genome shotgun (WGS) entry which is preliminary data.</text>
</comment>
<proteinExistence type="predicted"/>
<feature type="transmembrane region" description="Helical" evidence="1">
    <location>
        <begin position="15"/>
        <end position="38"/>
    </location>
</feature>
<keyword evidence="1" id="KW-0472">Membrane</keyword>